<dbReference type="OrthoDB" id="5834796at2759"/>
<evidence type="ECO:0000313" key="2">
    <source>
        <dbReference type="Proteomes" id="UP000746747"/>
    </source>
</evidence>
<keyword evidence="2" id="KW-1185">Reference proteome</keyword>
<protein>
    <submittedName>
        <fullName evidence="1">Uncharacterized protein</fullName>
    </submittedName>
</protein>
<dbReference type="Proteomes" id="UP000746747">
    <property type="component" value="Unassembled WGS sequence"/>
</dbReference>
<sequence>METKGRVLKLWSFKQAHLLMNNNQLAVVDTTNCTSHKSMKDEDDNDSCIIDNTKLLGLPNSSQSSSNNDMSKHYQISSHPNASAMILNENMPSPERPGTRPSPATAFLLKQISEANMPETGQFYERISHDSGSEKNRFLNLPAPYHLLPDTPYFRRAPIVPPPTRSLSTTEQIPIQQRIINRYLASMKMDDENGFAAIAQYERECYEHLYISSYPSVTIPEQQRYRYFGGERFREGAGKIGAEFDARSRLNINAGKHIISTDFFGSSMIDDETKICSTLGDSTNGDLSTRLPNQNYEI</sequence>
<proteinExistence type="predicted"/>
<dbReference type="AlphaFoldDB" id="A0A8J2LWV0"/>
<name>A0A8J2LWV0_9BILA</name>
<evidence type="ECO:0000313" key="1">
    <source>
        <dbReference type="EMBL" id="CAG9530376.1"/>
    </source>
</evidence>
<gene>
    <name evidence="1" type="ORF">CJOHNSTONI_LOCUS877</name>
</gene>
<reference evidence="1" key="1">
    <citation type="submission" date="2021-09" db="EMBL/GenBank/DDBJ databases">
        <authorList>
            <consortium name="Pathogen Informatics"/>
        </authorList>
    </citation>
    <scope>NUCLEOTIDE SEQUENCE</scope>
</reference>
<comment type="caution">
    <text evidence="1">The sequence shown here is derived from an EMBL/GenBank/DDBJ whole genome shotgun (WGS) entry which is preliminary data.</text>
</comment>
<dbReference type="EMBL" id="CAKAEH010000244">
    <property type="protein sequence ID" value="CAG9530376.1"/>
    <property type="molecule type" value="Genomic_DNA"/>
</dbReference>
<organism evidence="1 2">
    <name type="scientific">Cercopithifilaria johnstoni</name>
    <dbReference type="NCBI Taxonomy" id="2874296"/>
    <lineage>
        <taxon>Eukaryota</taxon>
        <taxon>Metazoa</taxon>
        <taxon>Ecdysozoa</taxon>
        <taxon>Nematoda</taxon>
        <taxon>Chromadorea</taxon>
        <taxon>Rhabditida</taxon>
        <taxon>Spirurina</taxon>
        <taxon>Spiruromorpha</taxon>
        <taxon>Filarioidea</taxon>
        <taxon>Onchocercidae</taxon>
        <taxon>Cercopithifilaria</taxon>
    </lineage>
</organism>
<accession>A0A8J2LWV0</accession>